<reference evidence="4" key="2">
    <citation type="submission" date="2025-08" db="UniProtKB">
        <authorList>
            <consortium name="Ensembl"/>
        </authorList>
    </citation>
    <scope>IDENTIFICATION</scope>
    <source>
        <strain evidence="4">Thoroughbred</strain>
    </source>
</reference>
<name>A0A3Q2KJC8_HORSE</name>
<feature type="domain" description="Methyl-CpG binding protein 2/3 C-terminal" evidence="2">
    <location>
        <begin position="102"/>
        <end position="192"/>
    </location>
</feature>
<dbReference type="STRING" id="9796.ENSECAP00000023277"/>
<reference evidence="4 5" key="1">
    <citation type="journal article" date="2009" name="Science">
        <title>Genome sequence, comparative analysis, and population genetics of the domestic horse.</title>
        <authorList>
            <consortium name="Broad Institute Genome Sequencing Platform"/>
            <consortium name="Broad Institute Whole Genome Assembly Team"/>
            <person name="Wade C.M."/>
            <person name="Giulotto E."/>
            <person name="Sigurdsson S."/>
            <person name="Zoli M."/>
            <person name="Gnerre S."/>
            <person name="Imsland F."/>
            <person name="Lear T.L."/>
            <person name="Adelson D.L."/>
            <person name="Bailey E."/>
            <person name="Bellone R.R."/>
            <person name="Bloecker H."/>
            <person name="Distl O."/>
            <person name="Edgar R.C."/>
            <person name="Garber M."/>
            <person name="Leeb T."/>
            <person name="Mauceli E."/>
            <person name="MacLeod J.N."/>
            <person name="Penedo M.C.T."/>
            <person name="Raison J.M."/>
            <person name="Sharpe T."/>
            <person name="Vogel J."/>
            <person name="Andersson L."/>
            <person name="Antczak D.F."/>
            <person name="Biagi T."/>
            <person name="Binns M.M."/>
            <person name="Chowdhary B.P."/>
            <person name="Coleman S.J."/>
            <person name="Della Valle G."/>
            <person name="Fryc S."/>
            <person name="Guerin G."/>
            <person name="Hasegawa T."/>
            <person name="Hill E.W."/>
            <person name="Jurka J."/>
            <person name="Kiialainen A."/>
            <person name="Lindgren G."/>
            <person name="Liu J."/>
            <person name="Magnani E."/>
            <person name="Mickelson J.R."/>
            <person name="Murray J."/>
            <person name="Nergadze S.G."/>
            <person name="Onofrio R."/>
            <person name="Pedroni S."/>
            <person name="Piras M.F."/>
            <person name="Raudsepp T."/>
            <person name="Rocchi M."/>
            <person name="Roeed K.H."/>
            <person name="Ryder O.A."/>
            <person name="Searle S."/>
            <person name="Skow L."/>
            <person name="Swinburne J.E."/>
            <person name="Syvaenen A.C."/>
            <person name="Tozaki T."/>
            <person name="Valberg S.J."/>
            <person name="Vaudin M."/>
            <person name="White J.R."/>
            <person name="Zody M.C."/>
            <person name="Lander E.S."/>
            <person name="Lindblad-Toh K."/>
        </authorList>
    </citation>
    <scope>NUCLEOTIDE SEQUENCE [LARGE SCALE GENOMIC DNA]</scope>
    <source>
        <strain evidence="4 5">Thoroughbred</strain>
    </source>
</reference>
<organism evidence="4 5">
    <name type="scientific">Equus caballus</name>
    <name type="common">Horse</name>
    <dbReference type="NCBI Taxonomy" id="9796"/>
    <lineage>
        <taxon>Eukaryota</taxon>
        <taxon>Metazoa</taxon>
        <taxon>Chordata</taxon>
        <taxon>Craniata</taxon>
        <taxon>Vertebrata</taxon>
        <taxon>Euteleostomi</taxon>
        <taxon>Mammalia</taxon>
        <taxon>Eutheria</taxon>
        <taxon>Laurasiatheria</taxon>
        <taxon>Perissodactyla</taxon>
        <taxon>Equidae</taxon>
        <taxon>Equus</taxon>
    </lineage>
</organism>
<keyword evidence="5" id="KW-1185">Reference proteome</keyword>
<protein>
    <submittedName>
        <fullName evidence="4">Uncharacterized protein</fullName>
    </submittedName>
</protein>
<feature type="region of interest" description="Disordered" evidence="1">
    <location>
        <begin position="120"/>
        <end position="144"/>
    </location>
</feature>
<dbReference type="AlphaFoldDB" id="A0A3Q2KJC8"/>
<proteinExistence type="predicted"/>
<dbReference type="GeneTree" id="ENSGT00950000183005"/>
<dbReference type="PaxDb" id="9796-ENSECAP00000023277"/>
<accession>A0A3Q2KJC8</accession>
<reference evidence="4" key="3">
    <citation type="submission" date="2025-09" db="UniProtKB">
        <authorList>
            <consortium name="Ensembl"/>
        </authorList>
    </citation>
    <scope>IDENTIFICATION</scope>
    <source>
        <strain evidence="4">Thoroughbred</strain>
    </source>
</reference>
<sequence length="208" mass="23749">METPASTWLPSQPILGKLKRNMLPQTSEKKRQVHLAKTKRRHRERCELPIRLTSCIFKRPVTKITSHPGNRVRRRRWEETLQKPQQVCAYRRLQGLQACSTEGELLSTFDITNTLKIIAPHSPGESQDHVGAGSLHTSPEPTAAQSSDWVEMIPGAGLRLPQSVCRQSVSYGDIRRQHQKVKKARERLAEALRADRLAREAEMLKKPR</sequence>
<dbReference type="InterPro" id="IPR025884">
    <property type="entry name" value="MeCpG-bd_2/3_C_dom"/>
</dbReference>
<dbReference type="Pfam" id="PF14048">
    <property type="entry name" value="MBD_C"/>
    <property type="match status" value="1"/>
</dbReference>
<evidence type="ECO:0000259" key="2">
    <source>
        <dbReference type="Pfam" id="PF14048"/>
    </source>
</evidence>
<dbReference type="GO" id="GO:0005634">
    <property type="term" value="C:nucleus"/>
    <property type="evidence" value="ECO:0007669"/>
    <property type="project" value="UniProtKB-ARBA"/>
</dbReference>
<dbReference type="Ensembl" id="ENSECAT00000045867.2">
    <property type="protein sequence ID" value="ENSECAP00000023277.2"/>
    <property type="gene ID" value="ENSECAG00000028470.2"/>
</dbReference>
<dbReference type="InParanoid" id="A0A3Q2KJC8"/>
<evidence type="ECO:0000259" key="3">
    <source>
        <dbReference type="Pfam" id="PF16564"/>
    </source>
</evidence>
<dbReference type="InterPro" id="IPR032343">
    <property type="entry name" value="MBD2/MBD3_p55-bd"/>
</dbReference>
<evidence type="ECO:0000256" key="1">
    <source>
        <dbReference type="SAM" id="MobiDB-lite"/>
    </source>
</evidence>
<dbReference type="Proteomes" id="UP000002281">
    <property type="component" value="Chromosome 7"/>
</dbReference>
<feature type="compositionally biased region" description="Polar residues" evidence="1">
    <location>
        <begin position="135"/>
        <end position="144"/>
    </location>
</feature>
<feature type="domain" description="Methyl-CpG-binding" evidence="3">
    <location>
        <begin position="28"/>
        <end position="98"/>
    </location>
</feature>
<dbReference type="Pfam" id="PF16564">
    <property type="entry name" value="MBDa"/>
    <property type="match status" value="1"/>
</dbReference>
<evidence type="ECO:0000313" key="4">
    <source>
        <dbReference type="Ensembl" id="ENSECAP00000023277.2"/>
    </source>
</evidence>
<dbReference type="Bgee" id="ENSECAG00000028470">
    <property type="expression patterns" value="Expressed in zone of skin and 1 other cell type or tissue"/>
</dbReference>
<evidence type="ECO:0000313" key="5">
    <source>
        <dbReference type="Proteomes" id="UP000002281"/>
    </source>
</evidence>